<evidence type="ECO:0000313" key="1">
    <source>
        <dbReference type="EMBL" id="KAG5616054.1"/>
    </source>
</evidence>
<organism evidence="1 2">
    <name type="scientific">Solanum commersonii</name>
    <name type="common">Commerson's wild potato</name>
    <name type="synonym">Commerson's nightshade</name>
    <dbReference type="NCBI Taxonomy" id="4109"/>
    <lineage>
        <taxon>Eukaryota</taxon>
        <taxon>Viridiplantae</taxon>
        <taxon>Streptophyta</taxon>
        <taxon>Embryophyta</taxon>
        <taxon>Tracheophyta</taxon>
        <taxon>Spermatophyta</taxon>
        <taxon>Magnoliopsida</taxon>
        <taxon>eudicotyledons</taxon>
        <taxon>Gunneridae</taxon>
        <taxon>Pentapetalae</taxon>
        <taxon>asterids</taxon>
        <taxon>lamiids</taxon>
        <taxon>Solanales</taxon>
        <taxon>Solanaceae</taxon>
        <taxon>Solanoideae</taxon>
        <taxon>Solaneae</taxon>
        <taxon>Solanum</taxon>
    </lineage>
</organism>
<protein>
    <submittedName>
        <fullName evidence="1">Uncharacterized protein</fullName>
    </submittedName>
</protein>
<reference evidence="1 2" key="1">
    <citation type="submission" date="2020-09" db="EMBL/GenBank/DDBJ databases">
        <title>De no assembly of potato wild relative species, Solanum commersonii.</title>
        <authorList>
            <person name="Cho K."/>
        </authorList>
    </citation>
    <scope>NUCLEOTIDE SEQUENCE [LARGE SCALE GENOMIC DNA]</scope>
    <source>
        <strain evidence="1">LZ3.2</strain>
        <tissue evidence="1">Leaf</tissue>
    </source>
</reference>
<dbReference type="Proteomes" id="UP000824120">
    <property type="component" value="Chromosome 3"/>
</dbReference>
<evidence type="ECO:0000313" key="2">
    <source>
        <dbReference type="Proteomes" id="UP000824120"/>
    </source>
</evidence>
<accession>A0A9J5ZUW7</accession>
<sequence length="80" mass="9143">MAFKIAHAPRIYNNTSRTATPSPTIGAIQMHTHLQRGKQHGDHLSKFNHTYHHPTILHQGPTSYFSKRKFHSKNLTCQPS</sequence>
<gene>
    <name evidence="1" type="ORF">H5410_015878</name>
</gene>
<dbReference type="EMBL" id="JACXVP010000003">
    <property type="protein sequence ID" value="KAG5616054.1"/>
    <property type="molecule type" value="Genomic_DNA"/>
</dbReference>
<dbReference type="AlphaFoldDB" id="A0A9J5ZUW7"/>
<proteinExistence type="predicted"/>
<name>A0A9J5ZUW7_SOLCO</name>
<comment type="caution">
    <text evidence="1">The sequence shown here is derived from an EMBL/GenBank/DDBJ whole genome shotgun (WGS) entry which is preliminary data.</text>
</comment>
<keyword evidence="2" id="KW-1185">Reference proteome</keyword>